<organism evidence="1 2">
    <name type="scientific">Dreissena polymorpha</name>
    <name type="common">Zebra mussel</name>
    <name type="synonym">Mytilus polymorpha</name>
    <dbReference type="NCBI Taxonomy" id="45954"/>
    <lineage>
        <taxon>Eukaryota</taxon>
        <taxon>Metazoa</taxon>
        <taxon>Spiralia</taxon>
        <taxon>Lophotrochozoa</taxon>
        <taxon>Mollusca</taxon>
        <taxon>Bivalvia</taxon>
        <taxon>Autobranchia</taxon>
        <taxon>Heteroconchia</taxon>
        <taxon>Euheterodonta</taxon>
        <taxon>Imparidentia</taxon>
        <taxon>Neoheterodontei</taxon>
        <taxon>Myida</taxon>
        <taxon>Dreissenoidea</taxon>
        <taxon>Dreissenidae</taxon>
        <taxon>Dreissena</taxon>
    </lineage>
</organism>
<sequence>MDGTFKRSGQLFTINAFVEREGASKQLPLVFVLMSRRTQADNEFVFRAVMERVGNVEVEGIVADFEVSF</sequence>
<dbReference type="EMBL" id="JAIWYP010000009">
    <property type="protein sequence ID" value="KAH3772932.1"/>
    <property type="molecule type" value="Genomic_DNA"/>
</dbReference>
<name>A0A9D4E345_DREPO</name>
<protein>
    <recommendedName>
        <fullName evidence="3">MULE transposase domain-containing protein</fullName>
    </recommendedName>
</protein>
<gene>
    <name evidence="1" type="ORF">DPMN_174279</name>
</gene>
<evidence type="ECO:0000313" key="1">
    <source>
        <dbReference type="EMBL" id="KAH3772932.1"/>
    </source>
</evidence>
<dbReference type="AlphaFoldDB" id="A0A9D4E345"/>
<keyword evidence="2" id="KW-1185">Reference proteome</keyword>
<reference evidence="1" key="2">
    <citation type="submission" date="2020-11" db="EMBL/GenBank/DDBJ databases">
        <authorList>
            <person name="McCartney M.A."/>
            <person name="Auch B."/>
            <person name="Kono T."/>
            <person name="Mallez S."/>
            <person name="Becker A."/>
            <person name="Gohl D.M."/>
            <person name="Silverstein K.A.T."/>
            <person name="Koren S."/>
            <person name="Bechman K.B."/>
            <person name="Herman A."/>
            <person name="Abrahante J.E."/>
            <person name="Garbe J."/>
        </authorList>
    </citation>
    <scope>NUCLEOTIDE SEQUENCE</scope>
    <source>
        <strain evidence="1">Duluth1</strain>
        <tissue evidence="1">Whole animal</tissue>
    </source>
</reference>
<reference evidence="1" key="1">
    <citation type="journal article" date="2019" name="bioRxiv">
        <title>The Genome of the Zebra Mussel, Dreissena polymorpha: A Resource for Invasive Species Research.</title>
        <authorList>
            <person name="McCartney M.A."/>
            <person name="Auch B."/>
            <person name="Kono T."/>
            <person name="Mallez S."/>
            <person name="Zhang Y."/>
            <person name="Obille A."/>
            <person name="Becker A."/>
            <person name="Abrahante J.E."/>
            <person name="Garbe J."/>
            <person name="Badalamenti J.P."/>
            <person name="Herman A."/>
            <person name="Mangelson H."/>
            <person name="Liachko I."/>
            <person name="Sullivan S."/>
            <person name="Sone E.D."/>
            <person name="Koren S."/>
            <person name="Silverstein K.A.T."/>
            <person name="Beckman K.B."/>
            <person name="Gohl D.M."/>
        </authorList>
    </citation>
    <scope>NUCLEOTIDE SEQUENCE</scope>
    <source>
        <strain evidence="1">Duluth1</strain>
        <tissue evidence="1">Whole animal</tissue>
    </source>
</reference>
<dbReference type="Proteomes" id="UP000828390">
    <property type="component" value="Unassembled WGS sequence"/>
</dbReference>
<accession>A0A9D4E345</accession>
<evidence type="ECO:0000313" key="2">
    <source>
        <dbReference type="Proteomes" id="UP000828390"/>
    </source>
</evidence>
<proteinExistence type="predicted"/>
<comment type="caution">
    <text evidence="1">The sequence shown here is derived from an EMBL/GenBank/DDBJ whole genome shotgun (WGS) entry which is preliminary data.</text>
</comment>
<evidence type="ECO:0008006" key="3">
    <source>
        <dbReference type="Google" id="ProtNLM"/>
    </source>
</evidence>